<dbReference type="AlphaFoldDB" id="A0A6J6FXR7"/>
<organism evidence="2">
    <name type="scientific">freshwater metagenome</name>
    <dbReference type="NCBI Taxonomy" id="449393"/>
    <lineage>
        <taxon>unclassified sequences</taxon>
        <taxon>metagenomes</taxon>
        <taxon>ecological metagenomes</taxon>
    </lineage>
</organism>
<accession>A0A6J6FXR7</accession>
<protein>
    <submittedName>
        <fullName evidence="2">Unannotated protein</fullName>
    </submittedName>
</protein>
<name>A0A6J6FXR7_9ZZZZ</name>
<dbReference type="EMBL" id="CAEZSR010000218">
    <property type="protein sequence ID" value="CAB4589388.1"/>
    <property type="molecule type" value="Genomic_DNA"/>
</dbReference>
<proteinExistence type="predicted"/>
<keyword evidence="1" id="KW-0812">Transmembrane</keyword>
<reference evidence="2" key="1">
    <citation type="submission" date="2020-05" db="EMBL/GenBank/DDBJ databases">
        <authorList>
            <person name="Chiriac C."/>
            <person name="Salcher M."/>
            <person name="Ghai R."/>
            <person name="Kavagutti S V."/>
        </authorList>
    </citation>
    <scope>NUCLEOTIDE SEQUENCE</scope>
</reference>
<gene>
    <name evidence="2" type="ORF">UFOPK1493_03658</name>
</gene>
<evidence type="ECO:0000313" key="2">
    <source>
        <dbReference type="EMBL" id="CAB4589388.1"/>
    </source>
</evidence>
<keyword evidence="1" id="KW-0472">Membrane</keyword>
<evidence type="ECO:0000256" key="1">
    <source>
        <dbReference type="SAM" id="Phobius"/>
    </source>
</evidence>
<feature type="transmembrane region" description="Helical" evidence="1">
    <location>
        <begin position="6"/>
        <end position="34"/>
    </location>
</feature>
<feature type="transmembrane region" description="Helical" evidence="1">
    <location>
        <begin position="55"/>
        <end position="73"/>
    </location>
</feature>
<feature type="transmembrane region" description="Helical" evidence="1">
    <location>
        <begin position="79"/>
        <end position="101"/>
    </location>
</feature>
<sequence>MSATTALMLGIHLAATAAMTGLIWFVQVVHYPLFERVGLDGFRDYEVAHQRRTSYVVGPFMAVEGGLALWLLASPPGELGRALPFAGCVLLAVIHASTVLLQVPAHGRLGSAYDAHVVHRLVRTNWVRTIGWSARTVVAVAMLAAA</sequence>
<keyword evidence="1" id="KW-1133">Transmembrane helix</keyword>